<comment type="caution">
    <text evidence="1">The sequence shown here is derived from an EMBL/GenBank/DDBJ whole genome shotgun (WGS) entry which is preliminary data.</text>
</comment>
<sequence length="66" mass="7550">MEIDNDGRQKMDTILIELMEDDIGKKLKKMVMNWKKNKLVEESTGPRGSSSLNFLDELFLSKGSIC</sequence>
<dbReference type="AlphaFoldDB" id="A0AAW0LHT0"/>
<dbReference type="Proteomes" id="UP000237347">
    <property type="component" value="Unassembled WGS sequence"/>
</dbReference>
<protein>
    <submittedName>
        <fullName evidence="1">Uncharacterized protein</fullName>
    </submittedName>
</protein>
<proteinExistence type="predicted"/>
<organism evidence="1 2">
    <name type="scientific">Quercus suber</name>
    <name type="common">Cork oak</name>
    <dbReference type="NCBI Taxonomy" id="58331"/>
    <lineage>
        <taxon>Eukaryota</taxon>
        <taxon>Viridiplantae</taxon>
        <taxon>Streptophyta</taxon>
        <taxon>Embryophyta</taxon>
        <taxon>Tracheophyta</taxon>
        <taxon>Spermatophyta</taxon>
        <taxon>Magnoliopsida</taxon>
        <taxon>eudicotyledons</taxon>
        <taxon>Gunneridae</taxon>
        <taxon>Pentapetalae</taxon>
        <taxon>rosids</taxon>
        <taxon>fabids</taxon>
        <taxon>Fagales</taxon>
        <taxon>Fagaceae</taxon>
        <taxon>Quercus</taxon>
    </lineage>
</organism>
<evidence type="ECO:0000313" key="2">
    <source>
        <dbReference type="Proteomes" id="UP000237347"/>
    </source>
</evidence>
<name>A0AAW0LHT0_QUESU</name>
<accession>A0AAW0LHT0</accession>
<dbReference type="EMBL" id="PKMF04000090">
    <property type="protein sequence ID" value="KAK7851162.1"/>
    <property type="molecule type" value="Genomic_DNA"/>
</dbReference>
<reference evidence="1 2" key="1">
    <citation type="journal article" date="2018" name="Sci. Data">
        <title>The draft genome sequence of cork oak.</title>
        <authorList>
            <person name="Ramos A.M."/>
            <person name="Usie A."/>
            <person name="Barbosa P."/>
            <person name="Barros P.M."/>
            <person name="Capote T."/>
            <person name="Chaves I."/>
            <person name="Simoes F."/>
            <person name="Abreu I."/>
            <person name="Carrasquinho I."/>
            <person name="Faro C."/>
            <person name="Guimaraes J.B."/>
            <person name="Mendonca D."/>
            <person name="Nobrega F."/>
            <person name="Rodrigues L."/>
            <person name="Saibo N.J.M."/>
            <person name="Varela M.C."/>
            <person name="Egas C."/>
            <person name="Matos J."/>
            <person name="Miguel C.M."/>
            <person name="Oliveira M.M."/>
            <person name="Ricardo C.P."/>
            <person name="Goncalves S."/>
        </authorList>
    </citation>
    <scope>NUCLEOTIDE SEQUENCE [LARGE SCALE GENOMIC DNA]</scope>
    <source>
        <strain evidence="2">cv. HL8</strain>
    </source>
</reference>
<evidence type="ECO:0000313" key="1">
    <source>
        <dbReference type="EMBL" id="KAK7851162.1"/>
    </source>
</evidence>
<gene>
    <name evidence="1" type="ORF">CFP56_042728</name>
</gene>
<keyword evidence="2" id="KW-1185">Reference proteome</keyword>